<evidence type="ECO:0000313" key="3">
    <source>
        <dbReference type="Proteomes" id="UP001165489"/>
    </source>
</evidence>
<gene>
    <name evidence="2" type="ORF">MM239_08080</name>
</gene>
<evidence type="ECO:0000313" key="2">
    <source>
        <dbReference type="EMBL" id="MCH7409347.1"/>
    </source>
</evidence>
<comment type="caution">
    <text evidence="2">The sequence shown here is derived from an EMBL/GenBank/DDBJ whole genome shotgun (WGS) entry which is preliminary data.</text>
</comment>
<evidence type="ECO:0000259" key="1">
    <source>
        <dbReference type="Pfam" id="PF19763"/>
    </source>
</evidence>
<accession>A0ABS9UYV8</accession>
<protein>
    <submittedName>
        <fullName evidence="2">DUF6250 domain-containing protein</fullName>
    </submittedName>
</protein>
<proteinExistence type="predicted"/>
<dbReference type="Gene3D" id="2.60.120.200">
    <property type="match status" value="1"/>
</dbReference>
<organism evidence="2 3">
    <name type="scientific">Belliella filtrata</name>
    <dbReference type="NCBI Taxonomy" id="2923435"/>
    <lineage>
        <taxon>Bacteria</taxon>
        <taxon>Pseudomonadati</taxon>
        <taxon>Bacteroidota</taxon>
        <taxon>Cytophagia</taxon>
        <taxon>Cytophagales</taxon>
        <taxon>Cyclobacteriaceae</taxon>
        <taxon>Belliella</taxon>
    </lineage>
</organism>
<keyword evidence="3" id="KW-1185">Reference proteome</keyword>
<reference evidence="2" key="1">
    <citation type="submission" date="2022-03" db="EMBL/GenBank/DDBJ databases">
        <title>De novo assembled genomes of Belliella spp. (Cyclobacteriaceae) strains.</title>
        <authorList>
            <person name="Szabo A."/>
            <person name="Korponai K."/>
            <person name="Felfoldi T."/>
        </authorList>
    </citation>
    <scope>NUCLEOTIDE SEQUENCE</scope>
    <source>
        <strain evidence="2">DSM 111904</strain>
    </source>
</reference>
<dbReference type="RefSeq" id="WP_241347695.1">
    <property type="nucleotide sequence ID" value="NZ_JAKZGP010000015.1"/>
</dbReference>
<sequence length="204" mass="23873">MELIFESDFSKKLDPGLWKVEMDSTPNSQVYTNAGKLIMDTEGGVTVWLDKKLEGDYEITYNRRVVLDSGRNDRLSDLNQFWAASDPTDIGMFHRSGKFESYDNMHLYYVGFGGNYNETTRFRKYYQGEKPVLGEYITEPYLLKANHDYQIKTIVRAGEVSFWVDDKLFFEYDDPSPLQAGYFGFRSTWSRHQISNLKIRKLID</sequence>
<name>A0ABS9UYV8_9BACT</name>
<dbReference type="Pfam" id="PF19763">
    <property type="entry name" value="DUF6250"/>
    <property type="match status" value="1"/>
</dbReference>
<feature type="domain" description="DUF6250" evidence="1">
    <location>
        <begin position="40"/>
        <end position="197"/>
    </location>
</feature>
<dbReference type="EMBL" id="JAKZGP010000015">
    <property type="protein sequence ID" value="MCH7409347.1"/>
    <property type="molecule type" value="Genomic_DNA"/>
</dbReference>
<dbReference type="InterPro" id="IPR046217">
    <property type="entry name" value="DUF6250"/>
</dbReference>
<dbReference type="Proteomes" id="UP001165489">
    <property type="component" value="Unassembled WGS sequence"/>
</dbReference>